<organism evidence="2 3">
    <name type="scientific">Phrynocephalus forsythii</name>
    <dbReference type="NCBI Taxonomy" id="171643"/>
    <lineage>
        <taxon>Eukaryota</taxon>
        <taxon>Metazoa</taxon>
        <taxon>Chordata</taxon>
        <taxon>Craniata</taxon>
        <taxon>Vertebrata</taxon>
        <taxon>Euteleostomi</taxon>
        <taxon>Lepidosauria</taxon>
        <taxon>Squamata</taxon>
        <taxon>Bifurcata</taxon>
        <taxon>Unidentata</taxon>
        <taxon>Episquamata</taxon>
        <taxon>Toxicofera</taxon>
        <taxon>Iguania</taxon>
        <taxon>Acrodonta</taxon>
        <taxon>Agamidae</taxon>
        <taxon>Agaminae</taxon>
        <taxon>Phrynocephalus</taxon>
    </lineage>
</organism>
<keyword evidence="3" id="KW-1185">Reference proteome</keyword>
<dbReference type="Proteomes" id="UP001142489">
    <property type="component" value="Unassembled WGS sequence"/>
</dbReference>
<evidence type="ECO:0008006" key="4">
    <source>
        <dbReference type="Google" id="ProtNLM"/>
    </source>
</evidence>
<dbReference type="InterPro" id="IPR035810">
    <property type="entry name" value="PEBP_euk"/>
</dbReference>
<dbReference type="CDD" id="cd00866">
    <property type="entry name" value="PEBP_euk"/>
    <property type="match status" value="1"/>
</dbReference>
<dbReference type="SUPFAM" id="SSF49777">
    <property type="entry name" value="PEBP-like"/>
    <property type="match status" value="1"/>
</dbReference>
<dbReference type="Gene3D" id="3.90.280.10">
    <property type="entry name" value="PEBP-like"/>
    <property type="match status" value="1"/>
</dbReference>
<dbReference type="InterPro" id="IPR036610">
    <property type="entry name" value="PEBP-like_sf"/>
</dbReference>
<evidence type="ECO:0000313" key="2">
    <source>
        <dbReference type="EMBL" id="KAJ7305180.1"/>
    </source>
</evidence>
<comment type="caution">
    <text evidence="2">The sequence shown here is derived from an EMBL/GenBank/DDBJ whole genome shotgun (WGS) entry which is preliminary data.</text>
</comment>
<comment type="similarity">
    <text evidence="1">Belongs to the phosphatidylethanolamine-binding protein family.</text>
</comment>
<dbReference type="PANTHER" id="PTHR11362:SF82">
    <property type="entry name" value="PHOSPHATIDYLETHANOLAMINE-BINDING PROTEIN 4"/>
    <property type="match status" value="1"/>
</dbReference>
<dbReference type="OrthoDB" id="2506647at2759"/>
<dbReference type="PANTHER" id="PTHR11362">
    <property type="entry name" value="PHOSPHATIDYLETHANOLAMINE-BINDING PROTEIN"/>
    <property type="match status" value="1"/>
</dbReference>
<reference evidence="2" key="1">
    <citation type="journal article" date="2023" name="DNA Res.">
        <title>Chromosome-level genome assembly of Phrynocephalus forsythii using third-generation DNA sequencing and Hi-C analysis.</title>
        <authorList>
            <person name="Qi Y."/>
            <person name="Zhao W."/>
            <person name="Zhao Y."/>
            <person name="Niu C."/>
            <person name="Cao S."/>
            <person name="Zhang Y."/>
        </authorList>
    </citation>
    <scope>NUCLEOTIDE SEQUENCE</scope>
    <source>
        <tissue evidence="2">Muscle</tissue>
    </source>
</reference>
<proteinExistence type="inferred from homology"/>
<accession>A0A9Q1AQZ5</accession>
<protein>
    <recommendedName>
        <fullName evidence="4">Phosphatidylethanolamine-binding protein 4</fullName>
    </recommendedName>
</protein>
<name>A0A9Q1AQZ5_9SAUR</name>
<dbReference type="AlphaFoldDB" id="A0A9Q1AQZ5"/>
<gene>
    <name evidence="2" type="ORF">JRQ81_011086</name>
</gene>
<dbReference type="InterPro" id="IPR008914">
    <property type="entry name" value="PEBP"/>
</dbReference>
<sequence>MKECLFEKLGETDSKFCRGDLKVIYPELGDVGCTYIPACNLYRKRISKEWSSPLVQYQLADWKYVLIMVDPDAPSRANPKYRFWRHWTIVDINVSTKDYRRPTPPSQSGYHRYQFLLYEQPADQTITLSPEESASKGSWNVENFVELFQLGIPVASTQFVTKDYRD</sequence>
<evidence type="ECO:0000313" key="3">
    <source>
        <dbReference type="Proteomes" id="UP001142489"/>
    </source>
</evidence>
<dbReference type="PROSITE" id="PS01220">
    <property type="entry name" value="PBP"/>
    <property type="match status" value="1"/>
</dbReference>
<dbReference type="Pfam" id="PF01161">
    <property type="entry name" value="PBP"/>
    <property type="match status" value="1"/>
</dbReference>
<dbReference type="InterPro" id="IPR001858">
    <property type="entry name" value="Phosphatidylethanolamine-bd_CS"/>
</dbReference>
<evidence type="ECO:0000256" key="1">
    <source>
        <dbReference type="ARBA" id="ARBA00007091"/>
    </source>
</evidence>
<dbReference type="EMBL" id="JAPFRF010000022">
    <property type="protein sequence ID" value="KAJ7305180.1"/>
    <property type="molecule type" value="Genomic_DNA"/>
</dbReference>